<name>A0A091C6K9_9ENTE</name>
<sequence length="243" mass="28059">MAYSFNGKTLYYQLVDILKEQIENSILAHEKLPSERELEKKYGVSRITVRLALQELETEGYIYRQHGKGTFVSDLSKTTTDLAGAYSFTEQMKKLGRYPETIVLSFKQTEARKKIASALNVPLGETVFELKRLRLADREPLMVETSFLPVKLFLSLTKEQVENKPLYNIFSEDFSQRVRLADEEFYASIASKEDSEALQVTIGAPVLHLVRSTYNMKNEVIEYTLSVARADQFHYKVRHIRNE</sequence>
<dbReference type="PANTHER" id="PTHR44846">
    <property type="entry name" value="MANNOSYL-D-GLYCERATE TRANSPORT/METABOLISM SYSTEM REPRESSOR MNGR-RELATED"/>
    <property type="match status" value="1"/>
</dbReference>
<evidence type="ECO:0000313" key="5">
    <source>
        <dbReference type="EMBL" id="KFN93461.1"/>
    </source>
</evidence>
<dbReference type="InterPro" id="IPR036388">
    <property type="entry name" value="WH-like_DNA-bd_sf"/>
</dbReference>
<dbReference type="SMART" id="SM00866">
    <property type="entry name" value="UTRA"/>
    <property type="match status" value="1"/>
</dbReference>
<feature type="domain" description="HTH gntR-type" evidence="4">
    <location>
        <begin position="8"/>
        <end position="75"/>
    </location>
</feature>
<dbReference type="InterPro" id="IPR036390">
    <property type="entry name" value="WH_DNA-bd_sf"/>
</dbReference>
<dbReference type="Pfam" id="PF07702">
    <property type="entry name" value="UTRA"/>
    <property type="match status" value="1"/>
</dbReference>
<keyword evidence="2" id="KW-0238">DNA-binding</keyword>
<dbReference type="Pfam" id="PF00392">
    <property type="entry name" value="GntR"/>
    <property type="match status" value="1"/>
</dbReference>
<dbReference type="InterPro" id="IPR000524">
    <property type="entry name" value="Tscrpt_reg_HTH_GntR"/>
</dbReference>
<dbReference type="InterPro" id="IPR028978">
    <property type="entry name" value="Chorismate_lyase_/UTRA_dom_sf"/>
</dbReference>
<dbReference type="AlphaFoldDB" id="A0A091C6K9"/>
<evidence type="ECO:0000256" key="3">
    <source>
        <dbReference type="ARBA" id="ARBA00023163"/>
    </source>
</evidence>
<dbReference type="SMART" id="SM00345">
    <property type="entry name" value="HTH_GNTR"/>
    <property type="match status" value="1"/>
</dbReference>
<keyword evidence="1" id="KW-0805">Transcription regulation</keyword>
<dbReference type="CDD" id="cd07377">
    <property type="entry name" value="WHTH_GntR"/>
    <property type="match status" value="1"/>
</dbReference>
<dbReference type="OrthoDB" id="9815017at2"/>
<gene>
    <name evidence="5" type="ORF">TMUPMC115_0364</name>
</gene>
<dbReference type="GO" id="GO:0003700">
    <property type="term" value="F:DNA-binding transcription factor activity"/>
    <property type="evidence" value="ECO:0007669"/>
    <property type="project" value="InterPro"/>
</dbReference>
<dbReference type="InterPro" id="IPR011663">
    <property type="entry name" value="UTRA"/>
</dbReference>
<dbReference type="Gene3D" id="1.10.10.10">
    <property type="entry name" value="Winged helix-like DNA-binding domain superfamily/Winged helix DNA-binding domain"/>
    <property type="match status" value="1"/>
</dbReference>
<dbReference type="PROSITE" id="PS50949">
    <property type="entry name" value="HTH_GNTR"/>
    <property type="match status" value="1"/>
</dbReference>
<evidence type="ECO:0000256" key="2">
    <source>
        <dbReference type="ARBA" id="ARBA00023125"/>
    </source>
</evidence>
<accession>A0A091C6K9</accession>
<dbReference type="Proteomes" id="UP000029380">
    <property type="component" value="Unassembled WGS sequence"/>
</dbReference>
<evidence type="ECO:0000313" key="6">
    <source>
        <dbReference type="Proteomes" id="UP000029380"/>
    </source>
</evidence>
<proteinExistence type="predicted"/>
<dbReference type="SUPFAM" id="SSF46785">
    <property type="entry name" value="Winged helix' DNA-binding domain"/>
    <property type="match status" value="1"/>
</dbReference>
<dbReference type="SUPFAM" id="SSF64288">
    <property type="entry name" value="Chorismate lyase-like"/>
    <property type="match status" value="1"/>
</dbReference>
<reference evidence="5 6" key="1">
    <citation type="submission" date="2014-08" db="EMBL/GenBank/DDBJ databases">
        <title>Genome sequence of Tetragenococcus muriaticus.</title>
        <authorList>
            <person name="Chuea-nongthon C."/>
            <person name="Rodtong S."/>
            <person name="Yongsawatdigul J."/>
            <person name="Steele J.L."/>
            <person name="Liu X.-y."/>
            <person name="Speers J."/>
            <person name="Glasner J.D."/>
            <person name="Neeno-Eckwall E.C."/>
        </authorList>
    </citation>
    <scope>NUCLEOTIDE SEQUENCE [LARGE SCALE GENOMIC DNA]</scope>
    <source>
        <strain evidence="5 6">PMC-11-5</strain>
    </source>
</reference>
<dbReference type="RefSeq" id="WP_028791004.1">
    <property type="nucleotide sequence ID" value="NZ_JPVU01000035.1"/>
</dbReference>
<dbReference type="PRINTS" id="PR00035">
    <property type="entry name" value="HTHGNTR"/>
</dbReference>
<organism evidence="5 6">
    <name type="scientific">Tetragenococcus muriaticus PMC-11-5</name>
    <dbReference type="NCBI Taxonomy" id="1302649"/>
    <lineage>
        <taxon>Bacteria</taxon>
        <taxon>Bacillati</taxon>
        <taxon>Bacillota</taxon>
        <taxon>Bacilli</taxon>
        <taxon>Lactobacillales</taxon>
        <taxon>Enterococcaceae</taxon>
        <taxon>Tetragenococcus</taxon>
    </lineage>
</organism>
<dbReference type="InterPro" id="IPR050679">
    <property type="entry name" value="Bact_HTH_transcr_reg"/>
</dbReference>
<keyword evidence="3" id="KW-0804">Transcription</keyword>
<evidence type="ECO:0000259" key="4">
    <source>
        <dbReference type="PROSITE" id="PS50949"/>
    </source>
</evidence>
<evidence type="ECO:0000256" key="1">
    <source>
        <dbReference type="ARBA" id="ARBA00023015"/>
    </source>
</evidence>
<comment type="caution">
    <text evidence="5">The sequence shown here is derived from an EMBL/GenBank/DDBJ whole genome shotgun (WGS) entry which is preliminary data.</text>
</comment>
<dbReference type="Gene3D" id="3.40.1410.10">
    <property type="entry name" value="Chorismate lyase-like"/>
    <property type="match status" value="1"/>
</dbReference>
<dbReference type="EMBL" id="JPVU01000035">
    <property type="protein sequence ID" value="KFN93461.1"/>
    <property type="molecule type" value="Genomic_DNA"/>
</dbReference>
<dbReference type="PATRIC" id="fig|1302649.3.peg.364"/>
<dbReference type="GO" id="GO:0003677">
    <property type="term" value="F:DNA binding"/>
    <property type="evidence" value="ECO:0007669"/>
    <property type="project" value="UniProtKB-KW"/>
</dbReference>
<dbReference type="GO" id="GO:0045892">
    <property type="term" value="P:negative regulation of DNA-templated transcription"/>
    <property type="evidence" value="ECO:0007669"/>
    <property type="project" value="TreeGrafter"/>
</dbReference>
<protein>
    <submittedName>
        <fullName evidence="5">GntR family transcriptional regulator</fullName>
    </submittedName>
</protein>
<dbReference type="PANTHER" id="PTHR44846:SF1">
    <property type="entry name" value="MANNOSYL-D-GLYCERATE TRANSPORT_METABOLISM SYSTEM REPRESSOR MNGR-RELATED"/>
    <property type="match status" value="1"/>
</dbReference>